<dbReference type="PROSITE" id="PS00211">
    <property type="entry name" value="ABC_TRANSPORTER_1"/>
    <property type="match status" value="1"/>
</dbReference>
<feature type="transmembrane region" description="Helical" evidence="14">
    <location>
        <begin position="1024"/>
        <end position="1045"/>
    </location>
</feature>
<evidence type="ECO:0000259" key="16">
    <source>
        <dbReference type="PROSITE" id="PS50929"/>
    </source>
</evidence>
<dbReference type="FunFam" id="1.20.1560.10:FF:000002">
    <property type="entry name" value="ABC transporter C family member 5"/>
    <property type="match status" value="1"/>
</dbReference>
<dbReference type="InterPro" id="IPR003593">
    <property type="entry name" value="AAA+_ATPase"/>
</dbReference>
<feature type="transmembrane region" description="Helical" evidence="14">
    <location>
        <begin position="31"/>
        <end position="52"/>
    </location>
</feature>
<evidence type="ECO:0000256" key="2">
    <source>
        <dbReference type="ARBA" id="ARBA00009726"/>
    </source>
</evidence>
<evidence type="ECO:0000256" key="8">
    <source>
        <dbReference type="ARBA" id="ARBA00022840"/>
    </source>
</evidence>
<feature type="compositionally biased region" description="Basic and acidic residues" evidence="13">
    <location>
        <begin position="1513"/>
        <end position="1523"/>
    </location>
</feature>
<feature type="transmembrane region" description="Helical" evidence="14">
    <location>
        <begin position="73"/>
        <end position="98"/>
    </location>
</feature>
<evidence type="ECO:0000259" key="15">
    <source>
        <dbReference type="PROSITE" id="PS50893"/>
    </source>
</evidence>
<dbReference type="GO" id="GO:0005524">
    <property type="term" value="F:ATP binding"/>
    <property type="evidence" value="ECO:0007669"/>
    <property type="project" value="UniProtKB-KW"/>
</dbReference>
<feature type="transmembrane region" description="Helical" evidence="14">
    <location>
        <begin position="906"/>
        <end position="931"/>
    </location>
</feature>
<feature type="transmembrane region" description="Helical" evidence="14">
    <location>
        <begin position="414"/>
        <end position="433"/>
    </location>
</feature>
<evidence type="ECO:0000256" key="6">
    <source>
        <dbReference type="ARBA" id="ARBA00022737"/>
    </source>
</evidence>
<keyword evidence="4" id="KW-0813">Transport</keyword>
<dbReference type="InterPro" id="IPR036640">
    <property type="entry name" value="ABC1_TM_sf"/>
</dbReference>
<dbReference type="Pfam" id="PF00664">
    <property type="entry name" value="ABC_membrane"/>
    <property type="match status" value="2"/>
</dbReference>
<dbReference type="CDD" id="cd18579">
    <property type="entry name" value="ABC_6TM_ABCC_D1"/>
    <property type="match status" value="1"/>
</dbReference>
<feature type="region of interest" description="Disordered" evidence="13">
    <location>
        <begin position="1484"/>
        <end position="1523"/>
    </location>
</feature>
<keyword evidence="9" id="KW-1278">Translocase</keyword>
<feature type="transmembrane region" description="Helical" evidence="14">
    <location>
        <begin position="1140"/>
        <end position="1158"/>
    </location>
</feature>
<dbReference type="Proteomes" id="UP001172457">
    <property type="component" value="Chromosome 4"/>
</dbReference>
<feature type="domain" description="ABC transporter" evidence="15">
    <location>
        <begin position="599"/>
        <end position="841"/>
    </location>
</feature>
<keyword evidence="8" id="KW-0067">ATP-binding</keyword>
<keyword evidence="18" id="KW-1185">Reference proteome</keyword>
<evidence type="ECO:0000256" key="12">
    <source>
        <dbReference type="ARBA" id="ARBA00034018"/>
    </source>
</evidence>
<evidence type="ECO:0000313" key="17">
    <source>
        <dbReference type="EMBL" id="KAJ9554518.1"/>
    </source>
</evidence>
<proteinExistence type="inferred from homology"/>
<feature type="transmembrane region" description="Helical" evidence="14">
    <location>
        <begin position="104"/>
        <end position="126"/>
    </location>
</feature>
<protein>
    <recommendedName>
        <fullName evidence="3">ABC-type xenobiotic transporter</fullName>
        <ecNumber evidence="3">7.6.2.2</ecNumber>
    </recommendedName>
</protein>
<dbReference type="PROSITE" id="PS50929">
    <property type="entry name" value="ABC_TM1F"/>
    <property type="match status" value="2"/>
</dbReference>
<keyword evidence="10 14" id="KW-1133">Transmembrane helix</keyword>
<dbReference type="PROSITE" id="PS50893">
    <property type="entry name" value="ABC_TRANSPORTER_2"/>
    <property type="match status" value="2"/>
</dbReference>
<evidence type="ECO:0000256" key="14">
    <source>
        <dbReference type="SAM" id="Phobius"/>
    </source>
</evidence>
<keyword evidence="7" id="KW-0547">Nucleotide-binding</keyword>
<keyword evidence="11 14" id="KW-0472">Membrane</keyword>
<feature type="transmembrane region" description="Helical" evidence="14">
    <location>
        <begin position="169"/>
        <end position="191"/>
    </location>
</feature>
<dbReference type="InterPro" id="IPR050173">
    <property type="entry name" value="ABC_transporter_C-like"/>
</dbReference>
<feature type="transmembrane region" description="Helical" evidence="14">
    <location>
        <begin position="1167"/>
        <end position="1187"/>
    </location>
</feature>
<dbReference type="InterPro" id="IPR044746">
    <property type="entry name" value="ABCC_6TM_D1"/>
</dbReference>
<comment type="caution">
    <text evidence="17">The sequence shown here is derived from an EMBL/GenBank/DDBJ whole genome shotgun (WGS) entry which is preliminary data.</text>
</comment>
<dbReference type="FunFam" id="3.40.50.300:FF:000169">
    <property type="entry name" value="ABC transporter C family member 3"/>
    <property type="match status" value="1"/>
</dbReference>
<evidence type="ECO:0000256" key="11">
    <source>
        <dbReference type="ARBA" id="ARBA00023136"/>
    </source>
</evidence>
<feature type="compositionally biased region" description="Basic and acidic residues" evidence="13">
    <location>
        <begin position="1495"/>
        <end position="1506"/>
    </location>
</feature>
<comment type="catalytic activity">
    <reaction evidence="12">
        <text>ATP + H2O + xenobioticSide 1 = ADP + phosphate + xenobioticSide 2.</text>
        <dbReference type="EC" id="7.6.2.2"/>
    </reaction>
</comment>
<dbReference type="SUPFAM" id="SSF52540">
    <property type="entry name" value="P-loop containing nucleoside triphosphate hydrolases"/>
    <property type="match status" value="3"/>
</dbReference>
<name>A0AA38T544_9ASTR</name>
<dbReference type="InterPro" id="IPR017871">
    <property type="entry name" value="ABC_transporter-like_CS"/>
</dbReference>
<dbReference type="GO" id="GO:0008559">
    <property type="term" value="F:ABC-type xenobiotic transporter activity"/>
    <property type="evidence" value="ECO:0007669"/>
    <property type="project" value="UniProtKB-EC"/>
</dbReference>
<evidence type="ECO:0000256" key="3">
    <source>
        <dbReference type="ARBA" id="ARBA00012191"/>
    </source>
</evidence>
<feature type="domain" description="ABC transporter" evidence="15">
    <location>
        <begin position="1231"/>
        <end position="1465"/>
    </location>
</feature>
<evidence type="ECO:0000256" key="7">
    <source>
        <dbReference type="ARBA" id="ARBA00022741"/>
    </source>
</evidence>
<dbReference type="GO" id="GO:0016887">
    <property type="term" value="F:ATP hydrolysis activity"/>
    <property type="evidence" value="ECO:0007669"/>
    <property type="project" value="InterPro"/>
</dbReference>
<evidence type="ECO:0000256" key="1">
    <source>
        <dbReference type="ARBA" id="ARBA00004141"/>
    </source>
</evidence>
<feature type="domain" description="ABC transmembrane type-1" evidence="16">
    <location>
        <begin position="298"/>
        <end position="578"/>
    </location>
</feature>
<dbReference type="SUPFAM" id="SSF90123">
    <property type="entry name" value="ABC transporter transmembrane region"/>
    <property type="match status" value="2"/>
</dbReference>
<dbReference type="Gene3D" id="1.20.1560.10">
    <property type="entry name" value="ABC transporter type 1, transmembrane domain"/>
    <property type="match status" value="2"/>
</dbReference>
<reference evidence="17" key="1">
    <citation type="submission" date="2023-03" db="EMBL/GenBank/DDBJ databases">
        <title>Chromosome-scale reference genome and RAD-based genetic map of yellow starthistle (Centaurea solstitialis) reveal putative structural variation and QTLs associated with invader traits.</title>
        <authorList>
            <person name="Reatini B."/>
            <person name="Cang F.A."/>
            <person name="Jiang Q."/>
            <person name="Mckibben M.T.W."/>
            <person name="Barker M.S."/>
            <person name="Rieseberg L.H."/>
            <person name="Dlugosch K.M."/>
        </authorList>
    </citation>
    <scope>NUCLEOTIDE SEQUENCE</scope>
    <source>
        <strain evidence="17">CAN-66</strain>
        <tissue evidence="17">Leaf</tissue>
    </source>
</reference>
<dbReference type="FunFam" id="1.20.1560.10:FF:000003">
    <property type="entry name" value="ABC transporter C family member 10"/>
    <property type="match status" value="1"/>
</dbReference>
<evidence type="ECO:0000256" key="4">
    <source>
        <dbReference type="ARBA" id="ARBA00022448"/>
    </source>
</evidence>
<organism evidence="17 18">
    <name type="scientific">Centaurea solstitialis</name>
    <name type="common">yellow star-thistle</name>
    <dbReference type="NCBI Taxonomy" id="347529"/>
    <lineage>
        <taxon>Eukaryota</taxon>
        <taxon>Viridiplantae</taxon>
        <taxon>Streptophyta</taxon>
        <taxon>Embryophyta</taxon>
        <taxon>Tracheophyta</taxon>
        <taxon>Spermatophyta</taxon>
        <taxon>Magnoliopsida</taxon>
        <taxon>eudicotyledons</taxon>
        <taxon>Gunneridae</taxon>
        <taxon>Pentapetalae</taxon>
        <taxon>asterids</taxon>
        <taxon>campanulids</taxon>
        <taxon>Asterales</taxon>
        <taxon>Asteraceae</taxon>
        <taxon>Carduoideae</taxon>
        <taxon>Cardueae</taxon>
        <taxon>Centaureinae</taxon>
        <taxon>Centaurea</taxon>
    </lineage>
</organism>
<comment type="similarity">
    <text evidence="2">Belongs to the ABC transporter superfamily. ABCC family. Conjugate transporter (TC 3.A.1.208) subfamily.</text>
</comment>
<evidence type="ECO:0000256" key="9">
    <source>
        <dbReference type="ARBA" id="ARBA00022967"/>
    </source>
</evidence>
<feature type="compositionally biased region" description="Basic and acidic residues" evidence="13">
    <location>
        <begin position="869"/>
        <end position="878"/>
    </location>
</feature>
<dbReference type="Gene3D" id="3.40.50.300">
    <property type="entry name" value="P-loop containing nucleotide triphosphate hydrolases"/>
    <property type="match status" value="3"/>
</dbReference>
<dbReference type="CDD" id="cd18580">
    <property type="entry name" value="ABC_6TM_ABCC_D2"/>
    <property type="match status" value="1"/>
</dbReference>
<dbReference type="EMBL" id="JARYMX010000004">
    <property type="protein sequence ID" value="KAJ9554518.1"/>
    <property type="molecule type" value="Genomic_DNA"/>
</dbReference>
<feature type="transmembrane region" description="Helical" evidence="14">
    <location>
        <begin position="439"/>
        <end position="457"/>
    </location>
</feature>
<dbReference type="CDD" id="cd03250">
    <property type="entry name" value="ABCC_MRP_domain1"/>
    <property type="match status" value="1"/>
</dbReference>
<feature type="transmembrane region" description="Helical" evidence="14">
    <location>
        <begin position="1052"/>
        <end position="1071"/>
    </location>
</feature>
<gene>
    <name evidence="17" type="ORF">OSB04_018563</name>
</gene>
<dbReference type="FunFam" id="3.40.50.300:FF:000508">
    <property type="entry name" value="ABC transporter C family member 5"/>
    <property type="match status" value="1"/>
</dbReference>
<dbReference type="PANTHER" id="PTHR24223:SF222">
    <property type="entry name" value="OS01G0902100 PROTEIN"/>
    <property type="match status" value="1"/>
</dbReference>
<accession>A0AA38T544</accession>
<dbReference type="InterPro" id="IPR027417">
    <property type="entry name" value="P-loop_NTPase"/>
</dbReference>
<dbReference type="CDD" id="cd03244">
    <property type="entry name" value="ABCC_MRP_domain2"/>
    <property type="match status" value="1"/>
</dbReference>
<evidence type="ECO:0000256" key="10">
    <source>
        <dbReference type="ARBA" id="ARBA00022989"/>
    </source>
</evidence>
<comment type="subcellular location">
    <subcellularLocation>
        <location evidence="1">Membrane</location>
        <topology evidence="1">Multi-pass membrane protein</topology>
    </subcellularLocation>
</comment>
<dbReference type="InterPro" id="IPR003439">
    <property type="entry name" value="ABC_transporter-like_ATP-bd"/>
</dbReference>
<feature type="domain" description="ABC transmembrane type-1" evidence="16">
    <location>
        <begin position="918"/>
        <end position="1194"/>
    </location>
</feature>
<feature type="transmembrane region" description="Helical" evidence="14">
    <location>
        <begin position="951"/>
        <end position="973"/>
    </location>
</feature>
<evidence type="ECO:0000313" key="18">
    <source>
        <dbReference type="Proteomes" id="UP001172457"/>
    </source>
</evidence>
<sequence>MGFPSLIDSGVILGFKKGFMEAMDSVSMADIMNSGNVCFFLWFIIWGFIDILEKRRGGGEGGERTRFLENLSPFSIFTLVSSFVIMISHVGFCVYRILNHEVVPFESLILAFTWCLATIVSVYSLVNRRVGQTRRWCMVLVLFWVFSGILDLVFVTFIIFNYFESKKVHFFGSIVDIIDISTLPFLILLCFNGVQLCVIKKHKEIEEPLLQENGQENLGDNSAFTKAGVWKRVTFNWLNPLFELGRTRKLEFSHVPSIPESETAEEAAFWLEASLQKQKTRVSVLPKAIIDTIRGPLAINAVFAGANTLASYMGPILITSFVNYLSEDDRDSNYKKGLILSFVFFLSKTVESLSQRQWYFGAQRIGIRIRAALMVLVYKKSLSTKYGTTSNGKIVNLINVDVEKIGEFFWHIHGIWLLPVQVLLALIILYINLGFAPSMAALVSTILVMVSNTPLANRQKDYQTKVMESRDSRIKATAEILKSMRVLKLHSWESNFEKKVIDLREKERNWLKKYLYTCSAIAFLFWTSPTVVSVSTFGVCIFLRTPLTPGVVLSTLATFRILQDPIYNLPELVSMVAQTKVSLDRIREFITDQDCKLSVESQSLEFSSSSVAIEIEPGEYRWDTNDVDQRRPTIKISTKMKIPRGFKVAICGSVGAGKSSLLCSILGEIPRVSGGRIKVFGSKAFVPQSAWIQTGTVRENILFGRRMDKAFYDEVVDGCGLDQDFETWVDGDQSIVGERGLNLSGGQKQRIQLARALYNSSDVYILDDPFSAVDAHTGAHMFKKCLMNLLDRKTVVYVTHQLEFLSASDLILVVKDGVIVQSGKYDELIADPTSEFARQMSAHSESLNHVNPPNVSRVRTRYPPASHGADLELKHEPSRTNGRPLETTLQEESQSGRVKLGVYKTFILSAYNGALVPVIIICHMLFLALQMGSNYWMAWATEDGNRVSSKTLVGVFVILSGGSSVFILGRAVLLSTIAIETGQNLFLQMLTSVFRAPVSFFDSTPSSRILNRSSTDQSTLDVDIPYRLAGLVFAILQLLFIIFLMAHVSWPIFLLCVIIVAISVWYQAYYITTARELARMIGIQKSPIQHHFSESISGASTIRCFNQEVRFSTKCLRVIDDYSRVTFHNTATMEWLCVRINFLFNLVFFLLLVALVHLPRSSINPSLAGLAVTYGLSLNVLQAWVIWNLCNVENKMISVERILQFANIPSEAPATIENCIPDSNWPSRGEIELEDLHIQYHPALPTVLRGITCIFPAHKKIGVVGRTGCGKSTLIQALFRVVEPTKGRILIDGLDISKIGLHDLRSKLGIIPQDPTLFQGTMRTNLDPLEQHSDHEIWEVLIKCRLADNVRQDKRLLDTPVAEDGENWSVGQRQLVCLARALLQKRSILVLDEATASIDTETDNVMQKTIREETSRCTVITIAHRIPTIVDSDLVLVLDQGKVAEYDSPARLQQDSGSAFSKLVNEFLRRSLLSRASGRLRCKPKRTASVGDIEPLQRGKQNDIRRKNPPNCKHFERSPDNHREFCPETQLGITRSNRARRSSHPIPPDFTTVLRGITCTFPAQKKTRVVGRTGCGKSTLIQALFQVVEPTRVES</sequence>
<dbReference type="InterPro" id="IPR011527">
    <property type="entry name" value="ABC1_TM_dom"/>
</dbReference>
<keyword evidence="6" id="KW-0677">Repeat</keyword>
<dbReference type="EC" id="7.6.2.2" evidence="3"/>
<dbReference type="Pfam" id="PF00005">
    <property type="entry name" value="ABC_tran"/>
    <property type="match status" value="2"/>
</dbReference>
<evidence type="ECO:0000256" key="13">
    <source>
        <dbReference type="SAM" id="MobiDB-lite"/>
    </source>
</evidence>
<feature type="transmembrane region" description="Helical" evidence="14">
    <location>
        <begin position="514"/>
        <end position="535"/>
    </location>
</feature>
<dbReference type="InterPro" id="IPR044726">
    <property type="entry name" value="ABCC_6TM_D2"/>
</dbReference>
<dbReference type="PANTHER" id="PTHR24223">
    <property type="entry name" value="ATP-BINDING CASSETTE SUB-FAMILY C"/>
    <property type="match status" value="1"/>
</dbReference>
<feature type="region of interest" description="Disordered" evidence="13">
    <location>
        <begin position="866"/>
        <end position="892"/>
    </location>
</feature>
<dbReference type="SMART" id="SM00382">
    <property type="entry name" value="AAA"/>
    <property type="match status" value="2"/>
</dbReference>
<keyword evidence="5 14" id="KW-0812">Transmembrane</keyword>
<evidence type="ECO:0000256" key="5">
    <source>
        <dbReference type="ARBA" id="ARBA00022692"/>
    </source>
</evidence>
<dbReference type="GO" id="GO:0016020">
    <property type="term" value="C:membrane"/>
    <property type="evidence" value="ECO:0007669"/>
    <property type="project" value="UniProtKB-SubCell"/>
</dbReference>
<feature type="transmembrane region" description="Helical" evidence="14">
    <location>
        <begin position="138"/>
        <end position="163"/>
    </location>
</feature>